<evidence type="ECO:0000313" key="3">
    <source>
        <dbReference type="Proteomes" id="UP000006514"/>
    </source>
</evidence>
<protein>
    <submittedName>
        <fullName evidence="2">Uncharacterized protein</fullName>
    </submittedName>
</protein>
<dbReference type="AlphaFoldDB" id="J0WX55"/>
<name>J0WX55_AURST</name>
<dbReference type="Proteomes" id="UP000006514">
    <property type="component" value="Unassembled WGS sequence"/>
</dbReference>
<evidence type="ECO:0000313" key="2">
    <source>
        <dbReference type="EMBL" id="EJD41022.1"/>
    </source>
</evidence>
<gene>
    <name evidence="2" type="ORF">AURDEDRAFT_170000</name>
</gene>
<feature type="region of interest" description="Disordered" evidence="1">
    <location>
        <begin position="1"/>
        <end position="40"/>
    </location>
</feature>
<accession>J0WX55</accession>
<organism evidence="2 3">
    <name type="scientific">Auricularia subglabra (strain TFB-10046 / SS5)</name>
    <name type="common">White-rot fungus</name>
    <name type="synonym">Auricularia delicata (strain TFB10046)</name>
    <dbReference type="NCBI Taxonomy" id="717982"/>
    <lineage>
        <taxon>Eukaryota</taxon>
        <taxon>Fungi</taxon>
        <taxon>Dikarya</taxon>
        <taxon>Basidiomycota</taxon>
        <taxon>Agaricomycotina</taxon>
        <taxon>Agaricomycetes</taxon>
        <taxon>Auriculariales</taxon>
        <taxon>Auriculariaceae</taxon>
        <taxon>Auricularia</taxon>
    </lineage>
</organism>
<dbReference type="EMBL" id="JH687797">
    <property type="protein sequence ID" value="EJD41022.1"/>
    <property type="molecule type" value="Genomic_DNA"/>
</dbReference>
<sequence length="124" mass="13783">MHQRKQQRSQSPSPPDHGPGKSNHSQSTPHDKQGGALPTDLTRAYSNVVLIERDATAMIKENNKKLEAMLKEIECMQKGGLKIYTDLAVIAHEANALMERNNGMLDVRAQRLAQKGKNIQKVSL</sequence>
<evidence type="ECO:0000256" key="1">
    <source>
        <dbReference type="SAM" id="MobiDB-lite"/>
    </source>
</evidence>
<proteinExistence type="predicted"/>
<dbReference type="InParanoid" id="J0WX55"/>
<dbReference type="KEGG" id="adl:AURDEDRAFT_170000"/>
<reference evidence="3" key="1">
    <citation type="journal article" date="2012" name="Science">
        <title>The Paleozoic origin of enzymatic lignin decomposition reconstructed from 31 fungal genomes.</title>
        <authorList>
            <person name="Floudas D."/>
            <person name="Binder M."/>
            <person name="Riley R."/>
            <person name="Barry K."/>
            <person name="Blanchette R.A."/>
            <person name="Henrissat B."/>
            <person name="Martinez A.T."/>
            <person name="Otillar R."/>
            <person name="Spatafora J.W."/>
            <person name="Yadav J.S."/>
            <person name="Aerts A."/>
            <person name="Benoit I."/>
            <person name="Boyd A."/>
            <person name="Carlson A."/>
            <person name="Copeland A."/>
            <person name="Coutinho P.M."/>
            <person name="de Vries R.P."/>
            <person name="Ferreira P."/>
            <person name="Findley K."/>
            <person name="Foster B."/>
            <person name="Gaskell J."/>
            <person name="Glotzer D."/>
            <person name="Gorecki P."/>
            <person name="Heitman J."/>
            <person name="Hesse C."/>
            <person name="Hori C."/>
            <person name="Igarashi K."/>
            <person name="Jurgens J.A."/>
            <person name="Kallen N."/>
            <person name="Kersten P."/>
            <person name="Kohler A."/>
            <person name="Kuees U."/>
            <person name="Kumar T.K.A."/>
            <person name="Kuo A."/>
            <person name="LaButti K."/>
            <person name="Larrondo L.F."/>
            <person name="Lindquist E."/>
            <person name="Ling A."/>
            <person name="Lombard V."/>
            <person name="Lucas S."/>
            <person name="Lundell T."/>
            <person name="Martin R."/>
            <person name="McLaughlin D.J."/>
            <person name="Morgenstern I."/>
            <person name="Morin E."/>
            <person name="Murat C."/>
            <person name="Nagy L.G."/>
            <person name="Nolan M."/>
            <person name="Ohm R.A."/>
            <person name="Patyshakuliyeva A."/>
            <person name="Rokas A."/>
            <person name="Ruiz-Duenas F.J."/>
            <person name="Sabat G."/>
            <person name="Salamov A."/>
            <person name="Samejima M."/>
            <person name="Schmutz J."/>
            <person name="Slot J.C."/>
            <person name="St John F."/>
            <person name="Stenlid J."/>
            <person name="Sun H."/>
            <person name="Sun S."/>
            <person name="Syed K."/>
            <person name="Tsang A."/>
            <person name="Wiebenga A."/>
            <person name="Young D."/>
            <person name="Pisabarro A."/>
            <person name="Eastwood D.C."/>
            <person name="Martin F."/>
            <person name="Cullen D."/>
            <person name="Grigoriev I.V."/>
            <person name="Hibbett D.S."/>
        </authorList>
    </citation>
    <scope>NUCLEOTIDE SEQUENCE [LARGE SCALE GENOMIC DNA]</scope>
    <source>
        <strain evidence="3">TFB10046</strain>
    </source>
</reference>
<keyword evidence="3" id="KW-1185">Reference proteome</keyword>